<dbReference type="PANTHER" id="PTHR48005">
    <property type="entry name" value="LEUCINE RICH REPEAT KINASE 2"/>
    <property type="match status" value="1"/>
</dbReference>
<organism evidence="9 10">
    <name type="scientific">Gossypium mustelinum</name>
    <name type="common">Cotton</name>
    <name type="synonym">Gossypium caicoense</name>
    <dbReference type="NCBI Taxonomy" id="34275"/>
    <lineage>
        <taxon>Eukaryota</taxon>
        <taxon>Viridiplantae</taxon>
        <taxon>Streptophyta</taxon>
        <taxon>Embryophyta</taxon>
        <taxon>Tracheophyta</taxon>
        <taxon>Spermatophyta</taxon>
        <taxon>Magnoliopsida</taxon>
        <taxon>eudicotyledons</taxon>
        <taxon>Gunneridae</taxon>
        <taxon>Pentapetalae</taxon>
        <taxon>rosids</taxon>
        <taxon>malvids</taxon>
        <taxon>Malvales</taxon>
        <taxon>Malvaceae</taxon>
        <taxon>Malvoideae</taxon>
        <taxon>Gossypium</taxon>
    </lineage>
</organism>
<dbReference type="GO" id="GO:0004674">
    <property type="term" value="F:protein serine/threonine kinase activity"/>
    <property type="evidence" value="ECO:0007669"/>
    <property type="project" value="UniProtKB-KW"/>
</dbReference>
<dbReference type="PANTHER" id="PTHR48005:SF92">
    <property type="entry name" value="REPEAT RECEPTOR-LIKE PROTEIN KINASE FAMILY PROTEIN, PUTATIVE-RELATED"/>
    <property type="match status" value="1"/>
</dbReference>
<dbReference type="InterPro" id="IPR051420">
    <property type="entry name" value="Ser_Thr_Kinases_DiverseReg"/>
</dbReference>
<protein>
    <recommendedName>
        <fullName evidence="1">non-specific serine/threonine protein kinase</fullName>
        <ecNumber evidence="1">2.7.11.1</ecNumber>
    </recommendedName>
</protein>
<evidence type="ECO:0000256" key="1">
    <source>
        <dbReference type="ARBA" id="ARBA00012513"/>
    </source>
</evidence>
<dbReference type="AlphaFoldDB" id="A0A5D2XT01"/>
<keyword evidence="5" id="KW-0418">Kinase</keyword>
<accession>A0A5D2XT01</accession>
<keyword evidence="2" id="KW-0723">Serine/threonine-protein kinase</keyword>
<evidence type="ECO:0000313" key="10">
    <source>
        <dbReference type="Proteomes" id="UP000323597"/>
    </source>
</evidence>
<evidence type="ECO:0000256" key="2">
    <source>
        <dbReference type="ARBA" id="ARBA00022527"/>
    </source>
</evidence>
<dbReference type="InterPro" id="IPR011009">
    <property type="entry name" value="Kinase-like_dom_sf"/>
</dbReference>
<proteinExistence type="predicted"/>
<dbReference type="EC" id="2.7.11.1" evidence="1"/>
<evidence type="ECO:0000256" key="7">
    <source>
        <dbReference type="ARBA" id="ARBA00047899"/>
    </source>
</evidence>
<reference evidence="9 10" key="1">
    <citation type="submission" date="2019-07" db="EMBL/GenBank/DDBJ databases">
        <title>WGS assembly of Gossypium mustelinum.</title>
        <authorList>
            <person name="Chen Z.J."/>
            <person name="Sreedasyam A."/>
            <person name="Ando A."/>
            <person name="Song Q."/>
            <person name="De L."/>
            <person name="Hulse-Kemp A."/>
            <person name="Ding M."/>
            <person name="Ye W."/>
            <person name="Kirkbride R."/>
            <person name="Jenkins J."/>
            <person name="Plott C."/>
            <person name="Lovell J."/>
            <person name="Lin Y.-M."/>
            <person name="Vaughn R."/>
            <person name="Liu B."/>
            <person name="Li W."/>
            <person name="Simpson S."/>
            <person name="Scheffler B."/>
            <person name="Saski C."/>
            <person name="Grover C."/>
            <person name="Hu G."/>
            <person name="Conover J."/>
            <person name="Carlson J."/>
            <person name="Shu S."/>
            <person name="Boston L."/>
            <person name="Williams M."/>
            <person name="Peterson D."/>
            <person name="Mcgee K."/>
            <person name="Jones D."/>
            <person name="Wendel J."/>
            <person name="Stelly D."/>
            <person name="Grimwood J."/>
            <person name="Schmutz J."/>
        </authorList>
    </citation>
    <scope>NUCLEOTIDE SEQUENCE [LARGE SCALE GENOMIC DNA]</scope>
    <source>
        <strain evidence="9">1408120.09</strain>
    </source>
</reference>
<keyword evidence="6" id="KW-0067">ATP-binding</keyword>
<sequence length="88" mass="10225">MEKGSLFCNLRDEVEAVEMDWTKRVNIIKGIAHVFSYLHFEAFVADFRTAKMLDLDSSNQTIIVGTYGYVAPDRTCLYNGCYRKMRFL</sequence>
<gene>
    <name evidence="9" type="ORF">E1A91_A09G020200v1</name>
</gene>
<dbReference type="Gene3D" id="1.10.510.10">
    <property type="entry name" value="Transferase(Phosphotransferase) domain 1"/>
    <property type="match status" value="1"/>
</dbReference>
<evidence type="ECO:0000256" key="5">
    <source>
        <dbReference type="ARBA" id="ARBA00022777"/>
    </source>
</evidence>
<comment type="catalytic activity">
    <reaction evidence="7">
        <text>L-threonyl-[protein] + ATP = O-phospho-L-threonyl-[protein] + ADP + H(+)</text>
        <dbReference type="Rhea" id="RHEA:46608"/>
        <dbReference type="Rhea" id="RHEA-COMP:11060"/>
        <dbReference type="Rhea" id="RHEA-COMP:11605"/>
        <dbReference type="ChEBI" id="CHEBI:15378"/>
        <dbReference type="ChEBI" id="CHEBI:30013"/>
        <dbReference type="ChEBI" id="CHEBI:30616"/>
        <dbReference type="ChEBI" id="CHEBI:61977"/>
        <dbReference type="ChEBI" id="CHEBI:456216"/>
        <dbReference type="EC" id="2.7.11.1"/>
    </reaction>
</comment>
<evidence type="ECO:0000256" key="8">
    <source>
        <dbReference type="ARBA" id="ARBA00048679"/>
    </source>
</evidence>
<evidence type="ECO:0000256" key="3">
    <source>
        <dbReference type="ARBA" id="ARBA00022679"/>
    </source>
</evidence>
<keyword evidence="4" id="KW-0547">Nucleotide-binding</keyword>
<dbReference type="GO" id="GO:0005524">
    <property type="term" value="F:ATP binding"/>
    <property type="evidence" value="ECO:0007669"/>
    <property type="project" value="UniProtKB-KW"/>
</dbReference>
<comment type="catalytic activity">
    <reaction evidence="8">
        <text>L-seryl-[protein] + ATP = O-phospho-L-seryl-[protein] + ADP + H(+)</text>
        <dbReference type="Rhea" id="RHEA:17989"/>
        <dbReference type="Rhea" id="RHEA-COMP:9863"/>
        <dbReference type="Rhea" id="RHEA-COMP:11604"/>
        <dbReference type="ChEBI" id="CHEBI:15378"/>
        <dbReference type="ChEBI" id="CHEBI:29999"/>
        <dbReference type="ChEBI" id="CHEBI:30616"/>
        <dbReference type="ChEBI" id="CHEBI:83421"/>
        <dbReference type="ChEBI" id="CHEBI:456216"/>
        <dbReference type="EC" id="2.7.11.1"/>
    </reaction>
</comment>
<keyword evidence="10" id="KW-1185">Reference proteome</keyword>
<evidence type="ECO:0000313" key="9">
    <source>
        <dbReference type="EMBL" id="TYJ16999.1"/>
    </source>
</evidence>
<evidence type="ECO:0000256" key="4">
    <source>
        <dbReference type="ARBA" id="ARBA00022741"/>
    </source>
</evidence>
<dbReference type="Proteomes" id="UP000323597">
    <property type="component" value="Chromosome A09"/>
</dbReference>
<evidence type="ECO:0000256" key="6">
    <source>
        <dbReference type="ARBA" id="ARBA00022840"/>
    </source>
</evidence>
<dbReference type="SUPFAM" id="SSF56112">
    <property type="entry name" value="Protein kinase-like (PK-like)"/>
    <property type="match status" value="1"/>
</dbReference>
<keyword evidence="3" id="KW-0808">Transferase</keyword>
<name>A0A5D2XT01_GOSMU</name>
<dbReference type="EMBL" id="CM017644">
    <property type="protein sequence ID" value="TYJ16999.1"/>
    <property type="molecule type" value="Genomic_DNA"/>
</dbReference>